<accession>A0A9P7KE98</accession>
<dbReference type="Gene3D" id="3.80.10.10">
    <property type="entry name" value="Ribonuclease Inhibitor"/>
    <property type="match status" value="2"/>
</dbReference>
<feature type="domain" description="F-box/LRR-repeat protein 15-like leucin rich repeat" evidence="4">
    <location>
        <begin position="394"/>
        <end position="506"/>
    </location>
</feature>
<feature type="region of interest" description="Disordered" evidence="2">
    <location>
        <begin position="752"/>
        <end position="855"/>
    </location>
</feature>
<gene>
    <name evidence="5" type="ORF">DXG03_000260</name>
</gene>
<dbReference type="AlphaFoldDB" id="A0A9P7KE98"/>
<dbReference type="Proteomes" id="UP000775547">
    <property type="component" value="Unassembled WGS sequence"/>
</dbReference>
<evidence type="ECO:0000259" key="4">
    <source>
        <dbReference type="Pfam" id="PF25372"/>
    </source>
</evidence>
<dbReference type="GO" id="GO:0005737">
    <property type="term" value="C:cytoplasm"/>
    <property type="evidence" value="ECO:0007669"/>
    <property type="project" value="TreeGrafter"/>
</dbReference>
<feature type="compositionally biased region" description="Basic and acidic residues" evidence="2">
    <location>
        <begin position="803"/>
        <end position="822"/>
    </location>
</feature>
<reference evidence="5" key="2">
    <citation type="submission" date="2021-10" db="EMBL/GenBank/DDBJ databases">
        <title>Phylogenomics reveals ancestral predisposition of the termite-cultivated fungus Termitomyces towards a domesticated lifestyle.</title>
        <authorList>
            <person name="Auxier B."/>
            <person name="Grum-Grzhimaylo A."/>
            <person name="Cardenas M.E."/>
            <person name="Lodge J.D."/>
            <person name="Laessoe T."/>
            <person name="Pedersen O."/>
            <person name="Smith M.E."/>
            <person name="Kuyper T.W."/>
            <person name="Franco-Molano E.A."/>
            <person name="Baroni T.J."/>
            <person name="Aanen D.K."/>
        </authorList>
    </citation>
    <scope>NUCLEOTIDE SEQUENCE</scope>
    <source>
        <strain evidence="5">AP01</strain>
        <tissue evidence="5">Mycelium</tissue>
    </source>
</reference>
<keyword evidence="1" id="KW-0833">Ubl conjugation pathway</keyword>
<dbReference type="Pfam" id="PF25372">
    <property type="entry name" value="DUF7885"/>
    <property type="match status" value="2"/>
</dbReference>
<feature type="compositionally biased region" description="Low complexity" evidence="2">
    <location>
        <begin position="881"/>
        <end position="900"/>
    </location>
</feature>
<proteinExistence type="predicted"/>
<evidence type="ECO:0000256" key="1">
    <source>
        <dbReference type="ARBA" id="ARBA00022786"/>
    </source>
</evidence>
<dbReference type="InterPro" id="IPR006553">
    <property type="entry name" value="Leu-rich_rpt_Cys-con_subtyp"/>
</dbReference>
<keyword evidence="6" id="KW-1185">Reference proteome</keyword>
<evidence type="ECO:0000313" key="5">
    <source>
        <dbReference type="EMBL" id="KAG5648911.1"/>
    </source>
</evidence>
<dbReference type="PANTHER" id="PTHR13382">
    <property type="entry name" value="MITOCHONDRIAL ATP SYNTHASE COUPLING FACTOR B"/>
    <property type="match status" value="1"/>
</dbReference>
<feature type="compositionally biased region" description="Acidic residues" evidence="2">
    <location>
        <begin position="560"/>
        <end position="585"/>
    </location>
</feature>
<dbReference type="InterPro" id="IPR001810">
    <property type="entry name" value="F-box_dom"/>
</dbReference>
<feature type="domain" description="F-box/LRR-repeat protein 15-like leucin rich repeat" evidence="4">
    <location>
        <begin position="145"/>
        <end position="297"/>
    </location>
</feature>
<dbReference type="SUPFAM" id="SSF81383">
    <property type="entry name" value="F-box domain"/>
    <property type="match status" value="1"/>
</dbReference>
<dbReference type="EMBL" id="JABCKV010000001">
    <property type="protein sequence ID" value="KAG5648911.1"/>
    <property type="molecule type" value="Genomic_DNA"/>
</dbReference>
<feature type="compositionally biased region" description="Polar residues" evidence="2">
    <location>
        <begin position="758"/>
        <end position="769"/>
    </location>
</feature>
<name>A0A9P7KE98_9AGAR</name>
<dbReference type="SUPFAM" id="SSF52047">
    <property type="entry name" value="RNI-like"/>
    <property type="match status" value="2"/>
</dbReference>
<dbReference type="OrthoDB" id="10257471at2759"/>
<dbReference type="SMART" id="SM00367">
    <property type="entry name" value="LRR_CC"/>
    <property type="match status" value="11"/>
</dbReference>
<feature type="domain" description="F-box" evidence="3">
    <location>
        <begin position="60"/>
        <end position="105"/>
    </location>
</feature>
<protein>
    <recommendedName>
        <fullName evidence="7">F-box domain-containing protein</fullName>
    </recommendedName>
</protein>
<dbReference type="InterPro" id="IPR050648">
    <property type="entry name" value="F-box_LRR-repeat"/>
</dbReference>
<feature type="region of interest" description="Disordered" evidence="2">
    <location>
        <begin position="1"/>
        <end position="24"/>
    </location>
</feature>
<sequence length="900" mass="99676">MTMYKLPISSTTSLSDDDYDEEPHKPVFHPEHPTHPFAVAPARWSNVRPNSIVPAMGSPMSHLPAEILIHILKHLHSTRDVLSALRVSRTWCECSVELLWHKPVFPKYETLKKMARSLVAPHQTFIYARFIRRLNLSTLSGGVRDEILSTFASCDRLERLTLINCENITVNALTRVLPSYPNLVAVDLTGVTNTTNEAVIGLALAAKRLQGINLAGCTNVSDEGILAFAQNCPMLRRVKLSGLTTLTDAPISAIAESCPLLLEIDLNHCHLITNVSIREIWIHSTHMREMRVSHCSLLTDAAFPAPPRMDGLVLHDTPHPFPVNTSDPSELPPLVLSRPLEHLRMLDLTACSLVTDDALEGIISYAPKIRNLVLSKCSLLTDRSVENICKLGRHLHYLHLGHAAKITDSSVRTLARSCTRLRYVDFANCVLLTDMSVFELSSLPKLRRIGLVRVNNLTDEAIYSLGERHTSLERIHLSYCDQISVLAVHFLLQKLDKLTHLSLTGVPAFRQPELQQFCRPPPKDFNSTQQSAFCVYSGKGVSQLRSFLSALFDHITDLNGTDDTEYEDEDEDDELFNVEDTPEPDDLLYADDGDADASQRMLSELAYAASVREYRYPTNPPPSHEFVFRRDRPIRGAAIPASRSTIAQVPPSVNIEGATNRLNAQILAASMSQGPSSSRRPVGQSSQGHHSMADILPIVEPPNSPPLSDVASNRSAGTNSVSFFWPHQEGALSVVSPRSNGAMTPEYNFAEIGHGRGSQMSSSTQTQPAAQRRELRREPMREEVYQASEQDAPMPRSFAATLERSRQDTRTRDPDWPYREPNDNAAYQDEEQPQGHQQLVPGPSDGRGRSVKRNLRNTLHVAENYASSFFFGHSSSRAGDPSGSPHQGSGSGSGAASRGR</sequence>
<evidence type="ECO:0008006" key="7">
    <source>
        <dbReference type="Google" id="ProtNLM"/>
    </source>
</evidence>
<evidence type="ECO:0000259" key="3">
    <source>
        <dbReference type="Pfam" id="PF12937"/>
    </source>
</evidence>
<feature type="region of interest" description="Disordered" evidence="2">
    <location>
        <begin position="559"/>
        <end position="585"/>
    </location>
</feature>
<dbReference type="InterPro" id="IPR032675">
    <property type="entry name" value="LRR_dom_sf"/>
</dbReference>
<reference evidence="5" key="1">
    <citation type="submission" date="2020-07" db="EMBL/GenBank/DDBJ databases">
        <authorList>
            <person name="Nieuwenhuis M."/>
            <person name="Van De Peppel L.J.J."/>
        </authorList>
    </citation>
    <scope>NUCLEOTIDE SEQUENCE</scope>
    <source>
        <strain evidence="5">AP01</strain>
        <tissue evidence="5">Mycelium</tissue>
    </source>
</reference>
<feature type="region of interest" description="Disordered" evidence="2">
    <location>
        <begin position="670"/>
        <end position="689"/>
    </location>
</feature>
<comment type="caution">
    <text evidence="5">The sequence shown here is derived from an EMBL/GenBank/DDBJ whole genome shotgun (WGS) entry which is preliminary data.</text>
</comment>
<evidence type="ECO:0000256" key="2">
    <source>
        <dbReference type="SAM" id="MobiDB-lite"/>
    </source>
</evidence>
<feature type="region of interest" description="Disordered" evidence="2">
    <location>
        <begin position="871"/>
        <end position="900"/>
    </location>
</feature>
<dbReference type="InterPro" id="IPR057207">
    <property type="entry name" value="FBXL15_LRR"/>
</dbReference>
<organism evidence="5 6">
    <name type="scientific">Asterophora parasitica</name>
    <dbReference type="NCBI Taxonomy" id="117018"/>
    <lineage>
        <taxon>Eukaryota</taxon>
        <taxon>Fungi</taxon>
        <taxon>Dikarya</taxon>
        <taxon>Basidiomycota</taxon>
        <taxon>Agaricomycotina</taxon>
        <taxon>Agaricomycetes</taxon>
        <taxon>Agaricomycetidae</taxon>
        <taxon>Agaricales</taxon>
        <taxon>Tricholomatineae</taxon>
        <taxon>Lyophyllaceae</taxon>
        <taxon>Asterophora</taxon>
    </lineage>
</organism>
<dbReference type="CDD" id="cd09917">
    <property type="entry name" value="F-box_SF"/>
    <property type="match status" value="1"/>
</dbReference>
<evidence type="ECO:0000313" key="6">
    <source>
        <dbReference type="Proteomes" id="UP000775547"/>
    </source>
</evidence>
<dbReference type="InterPro" id="IPR036047">
    <property type="entry name" value="F-box-like_dom_sf"/>
</dbReference>
<dbReference type="Pfam" id="PF12937">
    <property type="entry name" value="F-box-like"/>
    <property type="match status" value="1"/>
</dbReference>
<feature type="compositionally biased region" description="Basic and acidic residues" evidence="2">
    <location>
        <begin position="771"/>
        <end position="784"/>
    </location>
</feature>